<dbReference type="OrthoDB" id="2078716at2"/>
<feature type="transmembrane region" description="Helical" evidence="8">
    <location>
        <begin position="186"/>
        <end position="207"/>
    </location>
</feature>
<evidence type="ECO:0000313" key="10">
    <source>
        <dbReference type="Proteomes" id="UP000256869"/>
    </source>
</evidence>
<evidence type="ECO:0000256" key="3">
    <source>
        <dbReference type="ARBA" id="ARBA00022448"/>
    </source>
</evidence>
<evidence type="ECO:0000256" key="1">
    <source>
        <dbReference type="ARBA" id="ARBA00004141"/>
    </source>
</evidence>
<comment type="caution">
    <text evidence="9">The sequence shown here is derived from an EMBL/GenBank/DDBJ whole genome shotgun (WGS) entry which is preliminary data.</text>
</comment>
<dbReference type="Proteomes" id="UP000256869">
    <property type="component" value="Unassembled WGS sequence"/>
</dbReference>
<name>A0A3D9IAK0_9BACL</name>
<proteinExistence type="inferred from homology"/>
<dbReference type="NCBIfam" id="TIGR00912">
    <property type="entry name" value="2A0309"/>
    <property type="match status" value="1"/>
</dbReference>
<dbReference type="GO" id="GO:0016020">
    <property type="term" value="C:membrane"/>
    <property type="evidence" value="ECO:0007669"/>
    <property type="project" value="UniProtKB-SubCell"/>
</dbReference>
<gene>
    <name evidence="9" type="ORF">DFP95_10885</name>
</gene>
<evidence type="ECO:0000256" key="8">
    <source>
        <dbReference type="SAM" id="Phobius"/>
    </source>
</evidence>
<dbReference type="EMBL" id="QRDY01000008">
    <property type="protein sequence ID" value="RED58559.1"/>
    <property type="molecule type" value="Genomic_DNA"/>
</dbReference>
<feature type="transmembrane region" description="Helical" evidence="8">
    <location>
        <begin position="39"/>
        <end position="58"/>
    </location>
</feature>
<feature type="transmembrane region" description="Helical" evidence="8">
    <location>
        <begin position="269"/>
        <end position="294"/>
    </location>
</feature>
<sequence>MVDMTLTSRQMFWMMVSMQVIMTLLLTTTPTFQIAKQDAWISTLLASGVGSGIAYVCAKLSLMFPGRTLIEFSRDLFGKWLAILIAVMYLMFWISLFGIILQQFKMFIIGTILPQTPPYVIVLLMVTVVLYLTLHGVGAIARCCEIMGPLIIIGVVSPVFFAFNRIDADQLLPVFVDSGFMAIVKGALPTATFLGDCIMIMVLVSFVGKTRKVVRHAVLGVLMSGLFTVMSVFSCLLIFGLHVTKGYPYPLLIVVRSISLSGVIENMDAILISVWIMSVFTKLTLYLFVSSYGTSQLLGIKDWRKVAWPIAFLGVVMALIPLNYVESSIVFPIKVAVPFSFPILMIGLPLMMLMIALIKRKMSKKNKPITR</sequence>
<keyword evidence="6 8" id="KW-1133">Transmembrane helix</keyword>
<feature type="transmembrane region" description="Helical" evidence="8">
    <location>
        <begin position="336"/>
        <end position="358"/>
    </location>
</feature>
<dbReference type="PANTHER" id="PTHR34975:SF2">
    <property type="entry name" value="SPORE GERMINATION PROTEIN A2"/>
    <property type="match status" value="1"/>
</dbReference>
<dbReference type="GO" id="GO:0009847">
    <property type="term" value="P:spore germination"/>
    <property type="evidence" value="ECO:0007669"/>
    <property type="project" value="InterPro"/>
</dbReference>
<reference evidence="9 10" key="1">
    <citation type="submission" date="2018-07" db="EMBL/GenBank/DDBJ databases">
        <title>Genomic Encyclopedia of Type Strains, Phase III (KMG-III): the genomes of soil and plant-associated and newly described type strains.</title>
        <authorList>
            <person name="Whitman W."/>
        </authorList>
    </citation>
    <scope>NUCLEOTIDE SEQUENCE [LARGE SCALE GENOMIC DNA]</scope>
    <source>
        <strain evidence="9 10">CECT 8236</strain>
    </source>
</reference>
<keyword evidence="3" id="KW-0813">Transport</keyword>
<evidence type="ECO:0000256" key="2">
    <source>
        <dbReference type="ARBA" id="ARBA00007998"/>
    </source>
</evidence>
<feature type="transmembrane region" description="Helical" evidence="8">
    <location>
        <begin position="79"/>
        <end position="104"/>
    </location>
</feature>
<comment type="similarity">
    <text evidence="2">Belongs to the amino acid-polyamine-organocation (APC) superfamily. Spore germination protein (SGP) (TC 2.A.3.9) family.</text>
</comment>
<dbReference type="Pfam" id="PF03845">
    <property type="entry name" value="Spore_permease"/>
    <property type="match status" value="1"/>
</dbReference>
<feature type="transmembrane region" description="Helical" evidence="8">
    <location>
        <begin position="12"/>
        <end position="33"/>
    </location>
</feature>
<comment type="subcellular location">
    <subcellularLocation>
        <location evidence="1">Membrane</location>
        <topology evidence="1">Multi-pass membrane protein</topology>
    </subcellularLocation>
</comment>
<keyword evidence="7 8" id="KW-0472">Membrane</keyword>
<feature type="transmembrane region" description="Helical" evidence="8">
    <location>
        <begin position="116"/>
        <end position="134"/>
    </location>
</feature>
<evidence type="ECO:0000256" key="6">
    <source>
        <dbReference type="ARBA" id="ARBA00022989"/>
    </source>
</evidence>
<keyword evidence="10" id="KW-1185">Reference proteome</keyword>
<organism evidence="9 10">
    <name type="scientific">Cohnella lupini</name>
    <dbReference type="NCBI Taxonomy" id="1294267"/>
    <lineage>
        <taxon>Bacteria</taxon>
        <taxon>Bacillati</taxon>
        <taxon>Bacillota</taxon>
        <taxon>Bacilli</taxon>
        <taxon>Bacillales</taxon>
        <taxon>Paenibacillaceae</taxon>
        <taxon>Cohnella</taxon>
    </lineage>
</organism>
<keyword evidence="5 8" id="KW-0812">Transmembrane</keyword>
<feature type="transmembrane region" description="Helical" evidence="8">
    <location>
        <begin position="306"/>
        <end position="324"/>
    </location>
</feature>
<keyword evidence="4" id="KW-0309">Germination</keyword>
<dbReference type="AlphaFoldDB" id="A0A3D9IAK0"/>
<dbReference type="InterPro" id="IPR004761">
    <property type="entry name" value="Spore_GerAB"/>
</dbReference>
<accession>A0A3D9IAK0</accession>
<evidence type="ECO:0000313" key="9">
    <source>
        <dbReference type="EMBL" id="RED58559.1"/>
    </source>
</evidence>
<feature type="transmembrane region" description="Helical" evidence="8">
    <location>
        <begin position="219"/>
        <end position="241"/>
    </location>
</feature>
<dbReference type="PANTHER" id="PTHR34975">
    <property type="entry name" value="SPORE GERMINATION PROTEIN A2"/>
    <property type="match status" value="1"/>
</dbReference>
<evidence type="ECO:0000256" key="4">
    <source>
        <dbReference type="ARBA" id="ARBA00022544"/>
    </source>
</evidence>
<protein>
    <submittedName>
        <fullName evidence="9">Spore germination protein KB</fullName>
    </submittedName>
</protein>
<dbReference type="Gene3D" id="1.20.1740.10">
    <property type="entry name" value="Amino acid/polyamine transporter I"/>
    <property type="match status" value="1"/>
</dbReference>
<evidence type="ECO:0000256" key="5">
    <source>
        <dbReference type="ARBA" id="ARBA00022692"/>
    </source>
</evidence>
<feature type="transmembrane region" description="Helical" evidence="8">
    <location>
        <begin position="146"/>
        <end position="166"/>
    </location>
</feature>
<evidence type="ECO:0000256" key="7">
    <source>
        <dbReference type="ARBA" id="ARBA00023136"/>
    </source>
</evidence>